<sequence length="434" mass="47669">MNAPMNGGRQPAARHPIVWAVLLACIGAAIALFVSAPAEPRKTGAAEHDEPIQPFGANAANECRRLLRNATEYLPEQQEKLRYRMRQAACSEAFAAAPDDVRNKVAFAQSLPHERRAEAVALLREAAARNDSEANYAIYESHNSWDYHLDRPQLIARDEAQHALIKAAELDNPSAVNRLAILYGRGGIVKRDPSAERYWTERALRLPLPENVTRADQQIRLARLLARSPQPDEQTLGRDLLERLAQDGSFGAKAALAEATRPNDPVRARKLFEEAARDHLGGDTELAQMLLDGEGGPADPKRALSILQSRRHQASASGLLGELYLDGKLVPRDVPKGIDLLITAGVWDYESRLKALRLLASHPQVQISSLNIVLYEAIQAAELGEPDALAALVDLKLSQNPQFRDVPGACKLKPMAVQRGDQDAVQRLKDCPAE</sequence>
<dbReference type="PANTHER" id="PTHR11102:SF160">
    <property type="entry name" value="ERAD-ASSOCIATED E3 UBIQUITIN-PROTEIN LIGASE COMPONENT HRD3"/>
    <property type="match status" value="1"/>
</dbReference>
<reference evidence="2" key="1">
    <citation type="journal article" date="2020" name="Mol. Plant Microbe">
        <title>Rhizobial microsymbionts of the narrowly endemic Oxytropis species growing in Kamchatka are characterized by significant genetic diversity and possess a set of genes that are associated with T3SS and T6SS secretion systems and can affect the development of symbiosis.</title>
        <authorList>
            <person name="Safronova V."/>
            <person name="Guro P."/>
            <person name="Sazanova A."/>
            <person name="Kuznetsova I."/>
            <person name="Belimov A."/>
            <person name="Yakubov V."/>
            <person name="Chirak E."/>
            <person name="Afonin A."/>
            <person name="Gogolev Y."/>
            <person name="Andronov E."/>
            <person name="Tikhonovich I."/>
        </authorList>
    </citation>
    <scope>NUCLEOTIDE SEQUENCE [LARGE SCALE GENOMIC DNA]</scope>
    <source>
        <strain evidence="2">581</strain>
    </source>
</reference>
<accession>A0A7G6U0S4</accession>
<gene>
    <name evidence="1" type="ORF">HB776_16190</name>
</gene>
<evidence type="ECO:0000313" key="1">
    <source>
        <dbReference type="EMBL" id="QND72606.1"/>
    </source>
</evidence>
<dbReference type="InterPro" id="IPR006597">
    <property type="entry name" value="Sel1-like"/>
</dbReference>
<dbReference type="AlphaFoldDB" id="A0A7G6U0S4"/>
<name>A0A7G6U0S4_9BRAD</name>
<proteinExistence type="predicted"/>
<dbReference type="PANTHER" id="PTHR11102">
    <property type="entry name" value="SEL-1-LIKE PROTEIN"/>
    <property type="match status" value="1"/>
</dbReference>
<dbReference type="KEGG" id="trb:HB776_16190"/>
<dbReference type="EMBL" id="CP050292">
    <property type="protein sequence ID" value="QND72606.1"/>
    <property type="molecule type" value="Genomic_DNA"/>
</dbReference>
<dbReference type="Pfam" id="PF08238">
    <property type="entry name" value="Sel1"/>
    <property type="match status" value="4"/>
</dbReference>
<protein>
    <submittedName>
        <fullName evidence="1">Sel1 repeat family protein</fullName>
    </submittedName>
</protein>
<dbReference type="InterPro" id="IPR011990">
    <property type="entry name" value="TPR-like_helical_dom_sf"/>
</dbReference>
<dbReference type="RefSeq" id="WP_184511548.1">
    <property type="nucleotide sequence ID" value="NZ_CP050292.1"/>
</dbReference>
<dbReference type="SUPFAM" id="SSF81901">
    <property type="entry name" value="HCP-like"/>
    <property type="match status" value="2"/>
</dbReference>
<dbReference type="Gene3D" id="1.25.40.10">
    <property type="entry name" value="Tetratricopeptide repeat domain"/>
    <property type="match status" value="2"/>
</dbReference>
<organism evidence="1 2">
    <name type="scientific">Tardiphaga robiniae</name>
    <dbReference type="NCBI Taxonomy" id="943830"/>
    <lineage>
        <taxon>Bacteria</taxon>
        <taxon>Pseudomonadati</taxon>
        <taxon>Pseudomonadota</taxon>
        <taxon>Alphaproteobacteria</taxon>
        <taxon>Hyphomicrobiales</taxon>
        <taxon>Nitrobacteraceae</taxon>
        <taxon>Tardiphaga</taxon>
    </lineage>
</organism>
<dbReference type="InterPro" id="IPR050767">
    <property type="entry name" value="Sel1_AlgK"/>
</dbReference>
<evidence type="ECO:0000313" key="2">
    <source>
        <dbReference type="Proteomes" id="UP000515291"/>
    </source>
</evidence>
<dbReference type="Proteomes" id="UP000515291">
    <property type="component" value="Chromosome"/>
</dbReference>